<name>A0A3N4KR25_9PEZI</name>
<dbReference type="FunCoup" id="A0A3N4KR25">
    <property type="interactions" value="259"/>
</dbReference>
<dbReference type="Pfam" id="PF01138">
    <property type="entry name" value="RNase_PH"/>
    <property type="match status" value="1"/>
</dbReference>
<keyword evidence="9" id="KW-1185">Reference proteome</keyword>
<dbReference type="PANTHER" id="PTHR11953:SF1">
    <property type="entry name" value="EXOSOME COMPLEX COMPONENT RRP46"/>
    <property type="match status" value="1"/>
</dbReference>
<dbReference type="GO" id="GO:0071051">
    <property type="term" value="P:poly(A)-dependent snoRNA 3'-end processing"/>
    <property type="evidence" value="ECO:0007669"/>
    <property type="project" value="TreeGrafter"/>
</dbReference>
<dbReference type="SUPFAM" id="SSF55666">
    <property type="entry name" value="Ribonuclease PH domain 2-like"/>
    <property type="match status" value="1"/>
</dbReference>
<accession>A0A3N4KR25</accession>
<dbReference type="GO" id="GO:0000177">
    <property type="term" value="C:cytoplasmic exosome (RNase complex)"/>
    <property type="evidence" value="ECO:0007669"/>
    <property type="project" value="TreeGrafter"/>
</dbReference>
<keyword evidence="4" id="KW-0271">Exosome</keyword>
<dbReference type="InterPro" id="IPR015847">
    <property type="entry name" value="ExoRNase_PH_dom2"/>
</dbReference>
<dbReference type="GO" id="GO:0016075">
    <property type="term" value="P:rRNA catabolic process"/>
    <property type="evidence" value="ECO:0007669"/>
    <property type="project" value="TreeGrafter"/>
</dbReference>
<dbReference type="OrthoDB" id="27298at2759"/>
<dbReference type="Pfam" id="PF03725">
    <property type="entry name" value="RNase_PH_C"/>
    <property type="match status" value="1"/>
</dbReference>
<organism evidence="8 9">
    <name type="scientific">Morchella conica CCBAS932</name>
    <dbReference type="NCBI Taxonomy" id="1392247"/>
    <lineage>
        <taxon>Eukaryota</taxon>
        <taxon>Fungi</taxon>
        <taxon>Dikarya</taxon>
        <taxon>Ascomycota</taxon>
        <taxon>Pezizomycotina</taxon>
        <taxon>Pezizomycetes</taxon>
        <taxon>Pezizales</taxon>
        <taxon>Morchellaceae</taxon>
        <taxon>Morchella</taxon>
    </lineage>
</organism>
<comment type="similarity">
    <text evidence="2">Belongs to the RNase PH family.</text>
</comment>
<dbReference type="EMBL" id="ML119125">
    <property type="protein sequence ID" value="RPB12947.1"/>
    <property type="molecule type" value="Genomic_DNA"/>
</dbReference>
<evidence type="ECO:0000259" key="7">
    <source>
        <dbReference type="Pfam" id="PF03725"/>
    </source>
</evidence>
<evidence type="ECO:0000256" key="1">
    <source>
        <dbReference type="ARBA" id="ARBA00004123"/>
    </source>
</evidence>
<dbReference type="InterPro" id="IPR036345">
    <property type="entry name" value="ExoRNase_PH_dom2_sf"/>
</dbReference>
<dbReference type="GO" id="GO:0006364">
    <property type="term" value="P:rRNA processing"/>
    <property type="evidence" value="ECO:0007669"/>
    <property type="project" value="UniProtKB-KW"/>
</dbReference>
<protein>
    <submittedName>
        <fullName evidence="8">Exosome complex subunit Rrp46</fullName>
    </submittedName>
</protein>
<evidence type="ECO:0000313" key="9">
    <source>
        <dbReference type="Proteomes" id="UP000277580"/>
    </source>
</evidence>
<dbReference type="Proteomes" id="UP000277580">
    <property type="component" value="Unassembled WGS sequence"/>
</dbReference>
<gene>
    <name evidence="8" type="ORF">P167DRAFT_605242</name>
</gene>
<keyword evidence="3" id="KW-0698">rRNA processing</keyword>
<dbReference type="GO" id="GO:0005730">
    <property type="term" value="C:nucleolus"/>
    <property type="evidence" value="ECO:0007669"/>
    <property type="project" value="TreeGrafter"/>
</dbReference>
<dbReference type="STRING" id="1392247.A0A3N4KR25"/>
<feature type="domain" description="Exoribonuclease phosphorolytic" evidence="7">
    <location>
        <begin position="135"/>
        <end position="197"/>
    </location>
</feature>
<dbReference type="InterPro" id="IPR050080">
    <property type="entry name" value="RNase_PH"/>
</dbReference>
<proteinExistence type="inferred from homology"/>
<dbReference type="InterPro" id="IPR001247">
    <property type="entry name" value="ExoRNase_PH_dom1"/>
</dbReference>
<dbReference type="AlphaFoldDB" id="A0A3N4KR25"/>
<keyword evidence="5" id="KW-0539">Nucleus</keyword>
<evidence type="ECO:0000256" key="3">
    <source>
        <dbReference type="ARBA" id="ARBA00022552"/>
    </source>
</evidence>
<reference evidence="8 9" key="1">
    <citation type="journal article" date="2018" name="Nat. Ecol. Evol.">
        <title>Pezizomycetes genomes reveal the molecular basis of ectomycorrhizal truffle lifestyle.</title>
        <authorList>
            <person name="Murat C."/>
            <person name="Payen T."/>
            <person name="Noel B."/>
            <person name="Kuo A."/>
            <person name="Morin E."/>
            <person name="Chen J."/>
            <person name="Kohler A."/>
            <person name="Krizsan K."/>
            <person name="Balestrini R."/>
            <person name="Da Silva C."/>
            <person name="Montanini B."/>
            <person name="Hainaut M."/>
            <person name="Levati E."/>
            <person name="Barry K.W."/>
            <person name="Belfiori B."/>
            <person name="Cichocki N."/>
            <person name="Clum A."/>
            <person name="Dockter R.B."/>
            <person name="Fauchery L."/>
            <person name="Guy J."/>
            <person name="Iotti M."/>
            <person name="Le Tacon F."/>
            <person name="Lindquist E.A."/>
            <person name="Lipzen A."/>
            <person name="Malagnac F."/>
            <person name="Mello A."/>
            <person name="Molinier V."/>
            <person name="Miyauchi S."/>
            <person name="Poulain J."/>
            <person name="Riccioni C."/>
            <person name="Rubini A."/>
            <person name="Sitrit Y."/>
            <person name="Splivallo R."/>
            <person name="Traeger S."/>
            <person name="Wang M."/>
            <person name="Zifcakova L."/>
            <person name="Wipf D."/>
            <person name="Zambonelli A."/>
            <person name="Paolocci F."/>
            <person name="Nowrousian M."/>
            <person name="Ottonello S."/>
            <person name="Baldrian P."/>
            <person name="Spatafora J.W."/>
            <person name="Henrissat B."/>
            <person name="Nagy L.G."/>
            <person name="Aury J.M."/>
            <person name="Wincker P."/>
            <person name="Grigoriev I.V."/>
            <person name="Bonfante P."/>
            <person name="Martin F.M."/>
        </authorList>
    </citation>
    <scope>NUCLEOTIDE SEQUENCE [LARGE SCALE GENOMIC DNA]</scope>
    <source>
        <strain evidence="8 9">CCBAS932</strain>
    </source>
</reference>
<evidence type="ECO:0000313" key="8">
    <source>
        <dbReference type="EMBL" id="RPB12947.1"/>
    </source>
</evidence>
<sequence length="239" mass="25621">MVSSNAASIGFLPRADGSGSFVSGRTSIIASVTGPMEVRIRDEHPQKAHVEVIVRPAIGVTSTREKYLEARLLSALKPLILRSNHPRTLIQIVVQVVQTAGTDENASTTLLLLAPAMNAAVLALLDAAVPLKSVLAATTVAFMKGSGGVVVEPGLDELKNSASTHVLAFTSTGQLGFVESDGEFEYEDFERVVEAGRGVCSVEQKGHHAMDTEAKYHAVGELIRKIMSQKVEMDMRWRA</sequence>
<dbReference type="GO" id="GO:0000176">
    <property type="term" value="C:nuclear exosome (RNase complex)"/>
    <property type="evidence" value="ECO:0007669"/>
    <property type="project" value="TreeGrafter"/>
</dbReference>
<dbReference type="GO" id="GO:0003723">
    <property type="term" value="F:RNA binding"/>
    <property type="evidence" value="ECO:0007669"/>
    <property type="project" value="TreeGrafter"/>
</dbReference>
<dbReference type="GO" id="GO:0071028">
    <property type="term" value="P:nuclear mRNA surveillance"/>
    <property type="evidence" value="ECO:0007669"/>
    <property type="project" value="TreeGrafter"/>
</dbReference>
<dbReference type="InterPro" id="IPR020568">
    <property type="entry name" value="Ribosomal_Su5_D2-typ_SF"/>
</dbReference>
<dbReference type="GO" id="GO:0034475">
    <property type="term" value="P:U4 snRNA 3'-end processing"/>
    <property type="evidence" value="ECO:0007669"/>
    <property type="project" value="TreeGrafter"/>
</dbReference>
<feature type="domain" description="Exoribonuclease phosphorolytic" evidence="6">
    <location>
        <begin position="8"/>
        <end position="130"/>
    </location>
</feature>
<evidence type="ECO:0000256" key="4">
    <source>
        <dbReference type="ARBA" id="ARBA00022835"/>
    </source>
</evidence>
<evidence type="ECO:0000259" key="6">
    <source>
        <dbReference type="Pfam" id="PF01138"/>
    </source>
</evidence>
<dbReference type="InterPro" id="IPR027408">
    <property type="entry name" value="PNPase/RNase_PH_dom_sf"/>
</dbReference>
<evidence type="ECO:0000256" key="5">
    <source>
        <dbReference type="ARBA" id="ARBA00023242"/>
    </source>
</evidence>
<evidence type="ECO:0000256" key="2">
    <source>
        <dbReference type="ARBA" id="ARBA00006678"/>
    </source>
</evidence>
<comment type="subcellular location">
    <subcellularLocation>
        <location evidence="1">Nucleus</location>
    </subcellularLocation>
</comment>
<dbReference type="SUPFAM" id="SSF54211">
    <property type="entry name" value="Ribosomal protein S5 domain 2-like"/>
    <property type="match status" value="1"/>
</dbReference>
<dbReference type="Gene3D" id="3.30.230.70">
    <property type="entry name" value="GHMP Kinase, N-terminal domain"/>
    <property type="match status" value="1"/>
</dbReference>
<dbReference type="PANTHER" id="PTHR11953">
    <property type="entry name" value="EXOSOME COMPLEX COMPONENT"/>
    <property type="match status" value="1"/>
</dbReference>
<dbReference type="InParanoid" id="A0A3N4KR25"/>